<keyword evidence="2" id="KW-1133">Transmembrane helix</keyword>
<name>A0ABT9U7J4_PAEHA</name>
<keyword evidence="2" id="KW-0472">Membrane</keyword>
<dbReference type="InterPro" id="IPR025164">
    <property type="entry name" value="Toastrack_DUF4097"/>
</dbReference>
<protein>
    <recommendedName>
        <fullName evidence="3">DUF4097 domain-containing protein</fullName>
    </recommendedName>
</protein>
<reference evidence="4 5" key="1">
    <citation type="submission" date="2023-07" db="EMBL/GenBank/DDBJ databases">
        <title>Sorghum-associated microbial communities from plants grown in Nebraska, USA.</title>
        <authorList>
            <person name="Schachtman D."/>
        </authorList>
    </citation>
    <scope>NUCLEOTIDE SEQUENCE [LARGE SCALE GENOMIC DNA]</scope>
    <source>
        <strain evidence="4 5">CC482</strain>
    </source>
</reference>
<feature type="transmembrane region" description="Helical" evidence="2">
    <location>
        <begin position="160"/>
        <end position="178"/>
    </location>
</feature>
<dbReference type="RefSeq" id="WP_307207423.1">
    <property type="nucleotide sequence ID" value="NZ_JAUSSU010000012.1"/>
</dbReference>
<feature type="transmembrane region" description="Helical" evidence="2">
    <location>
        <begin position="62"/>
        <end position="81"/>
    </location>
</feature>
<dbReference type="Proteomes" id="UP001229346">
    <property type="component" value="Unassembled WGS sequence"/>
</dbReference>
<feature type="domain" description="DUF4097" evidence="3">
    <location>
        <begin position="477"/>
        <end position="629"/>
    </location>
</feature>
<feature type="transmembrane region" description="Helical" evidence="2">
    <location>
        <begin position="190"/>
        <end position="209"/>
    </location>
</feature>
<proteinExistence type="predicted"/>
<feature type="region of interest" description="Disordered" evidence="1">
    <location>
        <begin position="405"/>
        <end position="433"/>
    </location>
</feature>
<organism evidence="4 5">
    <name type="scientific">Paenibacillus harenae</name>
    <dbReference type="NCBI Taxonomy" id="306543"/>
    <lineage>
        <taxon>Bacteria</taxon>
        <taxon>Bacillati</taxon>
        <taxon>Bacillota</taxon>
        <taxon>Bacilli</taxon>
        <taxon>Bacillales</taxon>
        <taxon>Paenibacillaceae</taxon>
        <taxon>Paenibacillus</taxon>
    </lineage>
</organism>
<accession>A0ABT9U7J4</accession>
<feature type="transmembrane region" description="Helical" evidence="2">
    <location>
        <begin position="93"/>
        <end position="116"/>
    </location>
</feature>
<dbReference type="EMBL" id="JAUSSU010000012">
    <property type="protein sequence ID" value="MDQ0115622.1"/>
    <property type="molecule type" value="Genomic_DNA"/>
</dbReference>
<dbReference type="Pfam" id="PF13349">
    <property type="entry name" value="DUF4097"/>
    <property type="match status" value="1"/>
</dbReference>
<evidence type="ECO:0000256" key="2">
    <source>
        <dbReference type="SAM" id="Phobius"/>
    </source>
</evidence>
<feature type="transmembrane region" description="Helical" evidence="2">
    <location>
        <begin position="128"/>
        <end position="148"/>
    </location>
</feature>
<evidence type="ECO:0000259" key="3">
    <source>
        <dbReference type="Pfam" id="PF13349"/>
    </source>
</evidence>
<sequence length="639" mass="68734">MGKLGVTHRKRRWLAAILAFLLPGTGHLYAGQYPKGLLLLAGYLLDVTAIIRLADSDGGRHLLLIVYLGLMLPVFYFLSVYDSLQTLERDDGIPLSASLSHGIALTAAGGLLFLLVKPPDAILPWMNELAELSVGPVIIAIAVVLLVLTRKRLVVTMFKLGRYTAAVLIVMVGALLLWDQIQGRNDIALLGQWWPVIFIMLGIEMIIYSLRSRKIVQKLRLDFAGISVALVISLTAYVVTQYADFPFKWLDQWNVDISGISEYGEETGYRYDKTVVKVPLDENISHIRIVNPNGQITVRSDDVEEMELLATVWVDVKDQAEADSIAEQSTVKVTPGDEVAFEAKGQAYGANGSHKPRMNLTLTVPMALSDQVYVEEPITTDPPTNTDQPVVTDEASGDKSFAIETIGTAPPHSPSSTISPTELPESGNAERKGEQNAVKLNIEAELGAVDVSGLLLPGGLDIRISSGNVKVGNVVGEIQVKGINGNVELQAVNGDSSIETKNGTITATGIKGQFYANTLNGSLELQDVGGDIEAETKNGKIKITGAGASLKADTLNGTIEVNSNHVGGDWDLDSSVGEIKLALPEHGDFAIYGSVTFGNITSDFPFDISKKTIRGSVGTGTHRIQVNANNSISVKKARL</sequence>
<evidence type="ECO:0000313" key="5">
    <source>
        <dbReference type="Proteomes" id="UP001229346"/>
    </source>
</evidence>
<evidence type="ECO:0000256" key="1">
    <source>
        <dbReference type="SAM" id="MobiDB-lite"/>
    </source>
</evidence>
<comment type="caution">
    <text evidence="4">The sequence shown here is derived from an EMBL/GenBank/DDBJ whole genome shotgun (WGS) entry which is preliminary data.</text>
</comment>
<evidence type="ECO:0000313" key="4">
    <source>
        <dbReference type="EMBL" id="MDQ0115622.1"/>
    </source>
</evidence>
<keyword evidence="2" id="KW-0812">Transmembrane</keyword>
<keyword evidence="5" id="KW-1185">Reference proteome</keyword>
<gene>
    <name evidence="4" type="ORF">J2T15_005089</name>
</gene>
<feature type="transmembrane region" description="Helical" evidence="2">
    <location>
        <begin position="221"/>
        <end position="239"/>
    </location>
</feature>
<feature type="compositionally biased region" description="Low complexity" evidence="1">
    <location>
        <begin position="408"/>
        <end position="421"/>
    </location>
</feature>